<dbReference type="Gene3D" id="3.30.420.10">
    <property type="entry name" value="Ribonuclease H-like superfamily/Ribonuclease H"/>
    <property type="match status" value="1"/>
</dbReference>
<dbReference type="InterPro" id="IPR036397">
    <property type="entry name" value="RNaseH_sf"/>
</dbReference>
<dbReference type="SUPFAM" id="SSF53098">
    <property type="entry name" value="Ribonuclease H-like"/>
    <property type="match status" value="1"/>
</dbReference>
<evidence type="ECO:0000313" key="6">
    <source>
        <dbReference type="EMBL" id="PKU96176.1"/>
    </source>
</evidence>
<dbReference type="GO" id="GO:0005829">
    <property type="term" value="C:cytosol"/>
    <property type="evidence" value="ECO:0007669"/>
    <property type="project" value="TreeGrafter"/>
</dbReference>
<dbReference type="GO" id="GO:0003887">
    <property type="term" value="F:DNA-directed DNA polymerase activity"/>
    <property type="evidence" value="ECO:0007669"/>
    <property type="project" value="InterPro"/>
</dbReference>
<dbReference type="PANTHER" id="PTHR30231">
    <property type="entry name" value="DNA POLYMERASE III SUBUNIT EPSILON"/>
    <property type="match status" value="1"/>
</dbReference>
<accession>A0A2N3QVK9</accession>
<dbReference type="FunFam" id="3.30.420.10:FF:000045">
    <property type="entry name" value="3'-5' exonuclease DinG"/>
    <property type="match status" value="1"/>
</dbReference>
<dbReference type="InterPro" id="IPR013520">
    <property type="entry name" value="Ribonucl_H"/>
</dbReference>
<evidence type="ECO:0000256" key="2">
    <source>
        <dbReference type="ARBA" id="ARBA00022801"/>
    </source>
</evidence>
<dbReference type="Proteomes" id="UP000233722">
    <property type="component" value="Unassembled WGS sequence"/>
</dbReference>
<dbReference type="SMART" id="SM00479">
    <property type="entry name" value="EXOIII"/>
    <property type="match status" value="1"/>
</dbReference>
<feature type="domain" description="Exonuclease" evidence="5">
    <location>
        <begin position="78"/>
        <end position="240"/>
    </location>
</feature>
<dbReference type="AlphaFoldDB" id="A0A2N3QVK9"/>
<feature type="transmembrane region" description="Helical" evidence="4">
    <location>
        <begin position="30"/>
        <end position="50"/>
    </location>
</feature>
<dbReference type="NCBIfam" id="TIGR00573">
    <property type="entry name" value="dnaq"/>
    <property type="match status" value="1"/>
</dbReference>
<organism evidence="6 7">
    <name type="scientific">Bifidobacterium pseudolongum subsp. globosum</name>
    <dbReference type="NCBI Taxonomy" id="1690"/>
    <lineage>
        <taxon>Bacteria</taxon>
        <taxon>Bacillati</taxon>
        <taxon>Actinomycetota</taxon>
        <taxon>Actinomycetes</taxon>
        <taxon>Bifidobacteriales</taxon>
        <taxon>Bifidobacteriaceae</taxon>
        <taxon>Bifidobacterium</taxon>
    </lineage>
</organism>
<proteinExistence type="predicted"/>
<keyword evidence="4" id="KW-0812">Transmembrane</keyword>
<dbReference type="GO" id="GO:0003677">
    <property type="term" value="F:DNA binding"/>
    <property type="evidence" value="ECO:0007669"/>
    <property type="project" value="InterPro"/>
</dbReference>
<evidence type="ECO:0000259" key="5">
    <source>
        <dbReference type="SMART" id="SM00479"/>
    </source>
</evidence>
<dbReference type="RefSeq" id="WP_101430605.1">
    <property type="nucleotide sequence ID" value="NZ_PCHA01000014.1"/>
</dbReference>
<dbReference type="CDD" id="cd06127">
    <property type="entry name" value="DEDDh"/>
    <property type="match status" value="1"/>
</dbReference>
<dbReference type="InterPro" id="IPR006054">
    <property type="entry name" value="DnaQ"/>
</dbReference>
<dbReference type="Pfam" id="PF00929">
    <property type="entry name" value="RNase_T"/>
    <property type="match status" value="1"/>
</dbReference>
<protein>
    <submittedName>
        <fullName evidence="6">DNA polymerase III, alpha chain</fullName>
    </submittedName>
</protein>
<dbReference type="PANTHER" id="PTHR30231:SF4">
    <property type="entry name" value="PROTEIN NEN2"/>
    <property type="match status" value="1"/>
</dbReference>
<keyword evidence="3" id="KW-0269">Exonuclease</keyword>
<keyword evidence="4" id="KW-1133">Transmembrane helix</keyword>
<evidence type="ECO:0000256" key="1">
    <source>
        <dbReference type="ARBA" id="ARBA00022722"/>
    </source>
</evidence>
<dbReference type="InterPro" id="IPR012337">
    <property type="entry name" value="RNaseH-like_sf"/>
</dbReference>
<reference evidence="6 7" key="1">
    <citation type="submission" date="2017-10" db="EMBL/GenBank/DDBJ databases">
        <title>Bifidobacterium genomics.</title>
        <authorList>
            <person name="Lugli G.A."/>
            <person name="Milani C."/>
            <person name="Mancabelli L."/>
        </authorList>
    </citation>
    <scope>NUCLEOTIDE SEQUENCE [LARGE SCALE GENOMIC DNA]</scope>
    <source>
        <strain evidence="6 7">1747B</strain>
    </source>
</reference>
<gene>
    <name evidence="6" type="ORF">CQR45_0298</name>
</gene>
<sequence>MKKRTLWTILAVLFVITAIIGPFADHTKSFGDIIIGIIGCLLLATLFWWLRSRADPEARFHLRKRKASAGRKNGLPDSYTSIDIETTGLNTQSDRIVELGAVRIRDGKASGSFSQLVNPGVPLPAKTTEITGITAGDILGQPDTATALKAFFAFCDDDILLGHNIKRFDMPMIRAETARAGLPEPDNTIIDTLPIAQTLFPGQRNRVVDLIQRLDIAQVETHRATDDAMQTAEIYERLKLM</sequence>
<evidence type="ECO:0000256" key="3">
    <source>
        <dbReference type="ARBA" id="ARBA00022839"/>
    </source>
</evidence>
<keyword evidence="4" id="KW-0472">Membrane</keyword>
<name>A0A2N3QVK9_9BIFI</name>
<keyword evidence="2" id="KW-0378">Hydrolase</keyword>
<dbReference type="EMBL" id="PCHA01000014">
    <property type="protein sequence ID" value="PKU96176.1"/>
    <property type="molecule type" value="Genomic_DNA"/>
</dbReference>
<dbReference type="GO" id="GO:0006260">
    <property type="term" value="P:DNA replication"/>
    <property type="evidence" value="ECO:0007669"/>
    <property type="project" value="InterPro"/>
</dbReference>
<evidence type="ECO:0000256" key="4">
    <source>
        <dbReference type="SAM" id="Phobius"/>
    </source>
</evidence>
<dbReference type="GO" id="GO:0008408">
    <property type="term" value="F:3'-5' exonuclease activity"/>
    <property type="evidence" value="ECO:0007669"/>
    <property type="project" value="TreeGrafter"/>
</dbReference>
<keyword evidence="1" id="KW-0540">Nuclease</keyword>
<comment type="caution">
    <text evidence="6">The sequence shown here is derived from an EMBL/GenBank/DDBJ whole genome shotgun (WGS) entry which is preliminary data.</text>
</comment>
<evidence type="ECO:0000313" key="7">
    <source>
        <dbReference type="Proteomes" id="UP000233722"/>
    </source>
</evidence>
<feature type="transmembrane region" description="Helical" evidence="4">
    <location>
        <begin position="7"/>
        <end position="24"/>
    </location>
</feature>